<proteinExistence type="predicted"/>
<reference evidence="1 2" key="1">
    <citation type="journal article" date="2021" name="Commun. Biol.">
        <title>The genome of Shorea leprosula (Dipterocarpaceae) highlights the ecological relevance of drought in aseasonal tropical rainforests.</title>
        <authorList>
            <person name="Ng K.K.S."/>
            <person name="Kobayashi M.J."/>
            <person name="Fawcett J.A."/>
            <person name="Hatakeyama M."/>
            <person name="Paape T."/>
            <person name="Ng C.H."/>
            <person name="Ang C.C."/>
            <person name="Tnah L.H."/>
            <person name="Lee C.T."/>
            <person name="Nishiyama T."/>
            <person name="Sese J."/>
            <person name="O'Brien M.J."/>
            <person name="Copetti D."/>
            <person name="Mohd Noor M.I."/>
            <person name="Ong R.C."/>
            <person name="Putra M."/>
            <person name="Sireger I.Z."/>
            <person name="Indrioko S."/>
            <person name="Kosugi Y."/>
            <person name="Izuno A."/>
            <person name="Isagi Y."/>
            <person name="Lee S.L."/>
            <person name="Shimizu K.K."/>
        </authorList>
    </citation>
    <scope>NUCLEOTIDE SEQUENCE [LARGE SCALE GENOMIC DNA]</scope>
    <source>
        <strain evidence="1">214</strain>
    </source>
</reference>
<evidence type="ECO:0000313" key="1">
    <source>
        <dbReference type="EMBL" id="GKU92633.1"/>
    </source>
</evidence>
<comment type="caution">
    <text evidence="1">The sequence shown here is derived from an EMBL/GenBank/DDBJ whole genome shotgun (WGS) entry which is preliminary data.</text>
</comment>
<dbReference type="Proteomes" id="UP001054252">
    <property type="component" value="Unassembled WGS sequence"/>
</dbReference>
<protein>
    <submittedName>
        <fullName evidence="1">Uncharacterized protein</fullName>
    </submittedName>
</protein>
<dbReference type="InterPro" id="IPR025886">
    <property type="entry name" value="PP2-like"/>
</dbReference>
<gene>
    <name evidence="1" type="ORF">SLEP1_g6340</name>
</gene>
<evidence type="ECO:0000313" key="2">
    <source>
        <dbReference type="Proteomes" id="UP001054252"/>
    </source>
</evidence>
<sequence length="113" mass="12614">MDFLGLFFRDPLAGIPAELLKVTWFQLSGSVPVIPGKKYRISFKLGFNPNSFGWKAHPTFLMAKIGKSGRYVWKSLKGVERMPGGPIDLPDHCNPFEIEVPPSALDTTLYFGI</sequence>
<keyword evidence="2" id="KW-1185">Reference proteome</keyword>
<name>A0AAV5HUX0_9ROSI</name>
<dbReference type="Pfam" id="PF14299">
    <property type="entry name" value="PP2"/>
    <property type="match status" value="1"/>
</dbReference>
<organism evidence="1 2">
    <name type="scientific">Rubroshorea leprosula</name>
    <dbReference type="NCBI Taxonomy" id="152421"/>
    <lineage>
        <taxon>Eukaryota</taxon>
        <taxon>Viridiplantae</taxon>
        <taxon>Streptophyta</taxon>
        <taxon>Embryophyta</taxon>
        <taxon>Tracheophyta</taxon>
        <taxon>Spermatophyta</taxon>
        <taxon>Magnoliopsida</taxon>
        <taxon>eudicotyledons</taxon>
        <taxon>Gunneridae</taxon>
        <taxon>Pentapetalae</taxon>
        <taxon>rosids</taxon>
        <taxon>malvids</taxon>
        <taxon>Malvales</taxon>
        <taxon>Dipterocarpaceae</taxon>
        <taxon>Rubroshorea</taxon>
    </lineage>
</organism>
<dbReference type="EMBL" id="BPVZ01000006">
    <property type="protein sequence ID" value="GKU92633.1"/>
    <property type="molecule type" value="Genomic_DNA"/>
</dbReference>
<accession>A0AAV5HUX0</accession>
<dbReference type="AlphaFoldDB" id="A0AAV5HUX0"/>